<keyword evidence="5" id="KW-1185">Reference proteome</keyword>
<evidence type="ECO:0000313" key="5">
    <source>
        <dbReference type="Proteomes" id="UP001208935"/>
    </source>
</evidence>
<feature type="region of interest" description="Disordered" evidence="2">
    <location>
        <begin position="298"/>
        <end position="355"/>
    </location>
</feature>
<reference evidence="5" key="1">
    <citation type="submission" date="2023-07" db="EMBL/GenBank/DDBJ databases">
        <title>Verminephrobacter genomes.</title>
        <authorList>
            <person name="Lund M.B."/>
        </authorList>
    </citation>
    <scope>NUCLEOTIDE SEQUENCE [LARGE SCALE GENOMIC DNA]</scope>
    <source>
        <strain evidence="5">AtM5-05</strain>
    </source>
</reference>
<keyword evidence="1" id="KW-0732">Signal</keyword>
<dbReference type="NCBIfam" id="NF038402">
    <property type="entry name" value="TroA_like"/>
    <property type="match status" value="1"/>
</dbReference>
<dbReference type="PANTHER" id="PTHR30535:SF34">
    <property type="entry name" value="MOLYBDATE-BINDING PROTEIN MOLA"/>
    <property type="match status" value="1"/>
</dbReference>
<sequence>MNPSPARRVLWALAILVLPGLPMAGLAQPVHVGDDRGRVLRLPRAPQRVVSLLPSLTESVCALGQCQRLVGVDRDSNWPEAETGRLPKLGGGLDPSIEAIVALRPDVVLLARSSGVASERLEALGLNVVVLEPKTHTDVHRVLAVIGDLLGVPRAQGADRLWRAIDAGVRAAAQALPPGARNARVYFEVSRGPYAAGAASFIGESLARLGARNVVPASLGPFPRLSPEFVLRADPDVIMIGNRSMQAMLAYPGWDRLRAVRTGRVCVFGAKDADILVRPGPRLADAARIMARCLTEKADARPGHAPSGGGAAPPAPSGGTLPAAAPGGSQAGFSPLEGQRQRPHAAGRVGLGQAA</sequence>
<evidence type="ECO:0000313" key="4">
    <source>
        <dbReference type="EMBL" id="MCW5322004.1"/>
    </source>
</evidence>
<dbReference type="InterPro" id="IPR054828">
    <property type="entry name" value="Vit_B12_bind_prot"/>
</dbReference>
<dbReference type="EMBL" id="QZCW01000002">
    <property type="protein sequence ID" value="MCW5322004.1"/>
    <property type="molecule type" value="Genomic_DNA"/>
</dbReference>
<gene>
    <name evidence="4" type="ORF">D5039_12855</name>
</gene>
<comment type="caution">
    <text evidence="4">The sequence shown here is derived from an EMBL/GenBank/DDBJ whole genome shotgun (WGS) entry which is preliminary data.</text>
</comment>
<feature type="domain" description="Fe/B12 periplasmic-binding" evidence="3">
    <location>
        <begin position="48"/>
        <end position="298"/>
    </location>
</feature>
<feature type="compositionally biased region" description="Low complexity" evidence="2">
    <location>
        <begin position="317"/>
        <end position="328"/>
    </location>
</feature>
<name>A0ABT3KUG8_9BURK</name>
<dbReference type="Gene3D" id="3.40.50.1980">
    <property type="entry name" value="Nitrogenase molybdenum iron protein domain"/>
    <property type="match status" value="2"/>
</dbReference>
<evidence type="ECO:0000256" key="1">
    <source>
        <dbReference type="ARBA" id="ARBA00022729"/>
    </source>
</evidence>
<protein>
    <submittedName>
        <fullName evidence="4">ABC transporter substrate-binding protein</fullName>
    </submittedName>
</protein>
<dbReference type="Pfam" id="PF01497">
    <property type="entry name" value="Peripla_BP_2"/>
    <property type="match status" value="1"/>
</dbReference>
<dbReference type="InterPro" id="IPR002491">
    <property type="entry name" value="ABC_transptr_periplasmic_BD"/>
</dbReference>
<dbReference type="InterPro" id="IPR050902">
    <property type="entry name" value="ABC_Transporter_SBP"/>
</dbReference>
<proteinExistence type="predicted"/>
<organism evidence="4 5">
    <name type="scientific">Verminephrobacter aporrectodeae subsp. tuberculatae</name>
    <dbReference type="NCBI Taxonomy" id="1110392"/>
    <lineage>
        <taxon>Bacteria</taxon>
        <taxon>Pseudomonadati</taxon>
        <taxon>Pseudomonadota</taxon>
        <taxon>Betaproteobacteria</taxon>
        <taxon>Burkholderiales</taxon>
        <taxon>Comamonadaceae</taxon>
        <taxon>Verminephrobacter</taxon>
    </lineage>
</organism>
<evidence type="ECO:0000259" key="3">
    <source>
        <dbReference type="PROSITE" id="PS50983"/>
    </source>
</evidence>
<dbReference type="PANTHER" id="PTHR30535">
    <property type="entry name" value="VITAMIN B12-BINDING PROTEIN"/>
    <property type="match status" value="1"/>
</dbReference>
<dbReference type="PROSITE" id="PS50983">
    <property type="entry name" value="FE_B12_PBP"/>
    <property type="match status" value="1"/>
</dbReference>
<evidence type="ECO:0000256" key="2">
    <source>
        <dbReference type="SAM" id="MobiDB-lite"/>
    </source>
</evidence>
<accession>A0ABT3KUG8</accession>
<dbReference type="Proteomes" id="UP001208935">
    <property type="component" value="Unassembled WGS sequence"/>
</dbReference>
<dbReference type="SUPFAM" id="SSF53807">
    <property type="entry name" value="Helical backbone' metal receptor"/>
    <property type="match status" value="1"/>
</dbReference>